<evidence type="ECO:0000313" key="1">
    <source>
        <dbReference type="EMBL" id="OCB70964.1"/>
    </source>
</evidence>
<dbReference type="EMBL" id="LVEP01000059">
    <property type="protein sequence ID" value="OCB70964.1"/>
    <property type="molecule type" value="Genomic_DNA"/>
</dbReference>
<dbReference type="RefSeq" id="WP_066336820.1">
    <property type="nucleotide sequence ID" value="NZ_CP017688.1"/>
</dbReference>
<name>A0A1B9DMR1_9FLAO</name>
<dbReference type="OrthoDB" id="961769at2"/>
<dbReference type="AlphaFoldDB" id="A0A1B9DMR1"/>
<accession>A0A1B9DMR1</accession>
<protein>
    <submittedName>
        <fullName evidence="1">Uncharacterized protein</fullName>
    </submittedName>
</protein>
<organism evidence="1 2">
    <name type="scientific">Flavobacterium crassostreae</name>
    <dbReference type="NCBI Taxonomy" id="1763534"/>
    <lineage>
        <taxon>Bacteria</taxon>
        <taxon>Pseudomonadati</taxon>
        <taxon>Bacteroidota</taxon>
        <taxon>Flavobacteriia</taxon>
        <taxon>Flavobacteriales</taxon>
        <taxon>Flavobacteriaceae</taxon>
        <taxon>Flavobacterium</taxon>
    </lineage>
</organism>
<keyword evidence="2" id="KW-1185">Reference proteome</keyword>
<comment type="caution">
    <text evidence="1">The sequence shown here is derived from an EMBL/GenBank/DDBJ whole genome shotgun (WGS) entry which is preliminary data.</text>
</comment>
<proteinExistence type="predicted"/>
<dbReference type="Proteomes" id="UP000093510">
    <property type="component" value="Unassembled WGS sequence"/>
</dbReference>
<gene>
    <name evidence="1" type="ORF">LPBF_11915</name>
</gene>
<reference evidence="1 2" key="1">
    <citation type="submission" date="2016-03" db="EMBL/GenBank/DDBJ databases">
        <authorList>
            <person name="Ploux O."/>
        </authorList>
    </citation>
    <scope>NUCLEOTIDE SEQUENCE [LARGE SCALE GENOMIC DNA]</scope>
    <source>
        <strain evidence="1 2">LPB0076</strain>
    </source>
</reference>
<sequence length="63" mass="7242">MEVIAIQKSSLDGNKNELKEPLEMAKREDKLLPYIQIGGKIIFKQTNILTELEHNYLKNKASN</sequence>
<dbReference type="STRING" id="1763534.GCA_001831475_02482"/>
<evidence type="ECO:0000313" key="2">
    <source>
        <dbReference type="Proteomes" id="UP000093510"/>
    </source>
</evidence>